<comment type="subcellular location">
    <subcellularLocation>
        <location evidence="2">Membrane</location>
        <topology evidence="2">Multi-pass membrane protein</topology>
    </subcellularLocation>
</comment>
<dbReference type="Gene3D" id="1.20.120.620">
    <property type="entry name" value="Backbone structure of the membrane domain of e. Coli histidine kinase receptor kdpd"/>
    <property type="match status" value="1"/>
</dbReference>
<dbReference type="InterPro" id="IPR025201">
    <property type="entry name" value="KdpD_TM"/>
</dbReference>
<evidence type="ECO:0000313" key="15">
    <source>
        <dbReference type="EMBL" id="MFC7091061.1"/>
    </source>
</evidence>
<dbReference type="Gene3D" id="1.10.287.130">
    <property type="match status" value="1"/>
</dbReference>
<dbReference type="SUPFAM" id="SSF55874">
    <property type="entry name" value="ATPase domain of HSP90 chaperone/DNA topoisomerase II/histidine kinase"/>
    <property type="match status" value="1"/>
</dbReference>
<organism evidence="15 16">
    <name type="scientific">Halomonas salifodinae</name>
    <dbReference type="NCBI Taxonomy" id="438745"/>
    <lineage>
        <taxon>Bacteria</taxon>
        <taxon>Pseudomonadati</taxon>
        <taxon>Pseudomonadota</taxon>
        <taxon>Gammaproteobacteria</taxon>
        <taxon>Oceanospirillales</taxon>
        <taxon>Halomonadaceae</taxon>
        <taxon>Halomonas</taxon>
    </lineage>
</organism>
<name>A0ABW2F3L6_9GAMM</name>
<keyword evidence="10 13" id="KW-1133">Transmembrane helix</keyword>
<dbReference type="RefSeq" id="WP_346063039.1">
    <property type="nucleotide sequence ID" value="NZ_BAAADR010000014.1"/>
</dbReference>
<keyword evidence="11" id="KW-0902">Two-component regulatory system</keyword>
<keyword evidence="4" id="KW-0597">Phosphoprotein</keyword>
<dbReference type="SMART" id="SM00387">
    <property type="entry name" value="HATPase_c"/>
    <property type="match status" value="1"/>
</dbReference>
<dbReference type="InterPro" id="IPR005467">
    <property type="entry name" value="His_kinase_dom"/>
</dbReference>
<reference evidence="16" key="1">
    <citation type="journal article" date="2019" name="Int. J. Syst. Evol. Microbiol.">
        <title>The Global Catalogue of Microorganisms (GCM) 10K type strain sequencing project: providing services to taxonomists for standard genome sequencing and annotation.</title>
        <authorList>
            <consortium name="The Broad Institute Genomics Platform"/>
            <consortium name="The Broad Institute Genome Sequencing Center for Infectious Disease"/>
            <person name="Wu L."/>
            <person name="Ma J."/>
        </authorList>
    </citation>
    <scope>NUCLEOTIDE SEQUENCE [LARGE SCALE GENOMIC DNA]</scope>
    <source>
        <strain evidence="16">CGMCC 1.13666</strain>
    </source>
</reference>
<dbReference type="InterPro" id="IPR036097">
    <property type="entry name" value="HisK_dim/P_sf"/>
</dbReference>
<dbReference type="PANTHER" id="PTHR45569">
    <property type="entry name" value="SENSOR PROTEIN KDPD"/>
    <property type="match status" value="1"/>
</dbReference>
<evidence type="ECO:0000256" key="4">
    <source>
        <dbReference type="ARBA" id="ARBA00022553"/>
    </source>
</evidence>
<feature type="transmembrane region" description="Helical" evidence="13">
    <location>
        <begin position="225"/>
        <end position="243"/>
    </location>
</feature>
<dbReference type="InterPro" id="IPR038318">
    <property type="entry name" value="KdpD_sf"/>
</dbReference>
<dbReference type="PROSITE" id="PS50109">
    <property type="entry name" value="HIS_KIN"/>
    <property type="match status" value="1"/>
</dbReference>
<dbReference type="InterPro" id="IPR003594">
    <property type="entry name" value="HATPase_dom"/>
</dbReference>
<evidence type="ECO:0000256" key="3">
    <source>
        <dbReference type="ARBA" id="ARBA00012438"/>
    </source>
</evidence>
<keyword evidence="8" id="KW-0418">Kinase</keyword>
<evidence type="ECO:0000259" key="14">
    <source>
        <dbReference type="PROSITE" id="PS50109"/>
    </source>
</evidence>
<dbReference type="InterPro" id="IPR004358">
    <property type="entry name" value="Sig_transdc_His_kin-like_C"/>
</dbReference>
<dbReference type="SUPFAM" id="SSF47384">
    <property type="entry name" value="Homodimeric domain of signal transducing histidine kinase"/>
    <property type="match status" value="1"/>
</dbReference>
<keyword evidence="5" id="KW-0808">Transferase</keyword>
<dbReference type="SUPFAM" id="SSF55781">
    <property type="entry name" value="GAF domain-like"/>
    <property type="match status" value="1"/>
</dbReference>
<dbReference type="EC" id="2.7.13.3" evidence="3"/>
<evidence type="ECO:0000256" key="1">
    <source>
        <dbReference type="ARBA" id="ARBA00000085"/>
    </source>
</evidence>
<dbReference type="Pfam" id="PF13493">
    <property type="entry name" value="DUF4118"/>
    <property type="match status" value="1"/>
</dbReference>
<evidence type="ECO:0000256" key="8">
    <source>
        <dbReference type="ARBA" id="ARBA00022777"/>
    </source>
</evidence>
<dbReference type="CDD" id="cd00082">
    <property type="entry name" value="HisKA"/>
    <property type="match status" value="1"/>
</dbReference>
<evidence type="ECO:0000256" key="12">
    <source>
        <dbReference type="ARBA" id="ARBA00023136"/>
    </source>
</evidence>
<evidence type="ECO:0000256" key="5">
    <source>
        <dbReference type="ARBA" id="ARBA00022679"/>
    </source>
</evidence>
<dbReference type="PRINTS" id="PR00344">
    <property type="entry name" value="BCTRLSENSOR"/>
</dbReference>
<keyword evidence="6 13" id="KW-0812">Transmembrane</keyword>
<evidence type="ECO:0000256" key="7">
    <source>
        <dbReference type="ARBA" id="ARBA00022741"/>
    </source>
</evidence>
<dbReference type="Gene3D" id="3.30.565.10">
    <property type="entry name" value="Histidine kinase-like ATPase, C-terminal domain"/>
    <property type="match status" value="1"/>
</dbReference>
<feature type="domain" description="Histidine kinase" evidence="14">
    <location>
        <begin position="419"/>
        <end position="636"/>
    </location>
</feature>
<comment type="catalytic activity">
    <reaction evidence="1">
        <text>ATP + protein L-histidine = ADP + protein N-phospho-L-histidine.</text>
        <dbReference type="EC" id="2.7.13.3"/>
    </reaction>
</comment>
<dbReference type="Gene3D" id="3.30.450.40">
    <property type="match status" value="1"/>
</dbReference>
<evidence type="ECO:0000313" key="16">
    <source>
        <dbReference type="Proteomes" id="UP001596411"/>
    </source>
</evidence>
<keyword evidence="7" id="KW-0547">Nucleotide-binding</keyword>
<dbReference type="CDD" id="cd00075">
    <property type="entry name" value="HATPase"/>
    <property type="match status" value="1"/>
</dbReference>
<dbReference type="InterPro" id="IPR003661">
    <property type="entry name" value="HisK_dim/P_dom"/>
</dbReference>
<dbReference type="Pfam" id="PF00512">
    <property type="entry name" value="HisKA"/>
    <property type="match status" value="1"/>
</dbReference>
<dbReference type="InterPro" id="IPR029016">
    <property type="entry name" value="GAF-like_dom_sf"/>
</dbReference>
<keyword evidence="16" id="KW-1185">Reference proteome</keyword>
<sequence>MTTRLPLRLMVGLSGGGEDAALVRAAHRLASRDGVRWCAVYVDKGREEPRRRLALERDFAQIQRLGGETRVLPGQQRARELADYARSQGVATLLVGGARPSGWRFWRRPLAEQLARLGGPYDLVVVAEARPRPRFRPRPRRLSWHRRDPLVAAAATLVALVAALGLESWLELANLSLLFLGAVLVSAAMAGTAAAMLSAVLGFVTFNVLFTEPKLSLAMVEQEQLLTVVFFLLAAVSVGQLAGRGRRRLVALRESRDQTYRLLQYVQALSVAMDTQGVRRVGLQSLEQWLRVPVAFLERQAGESGLRIAEALPGALRLPETALNAAAWSWQRGKSSGHGTETLSDPTWRLIPLLEQERRLGVVAIALGERGLSPEETALLNTMLSQFAMALERTRLVAELGATRLSEEHERLRSALLASVSHDLRTPLASIIGSASTLRELEAQLSTEDRHELLDGILSESERLNRYIQNLLDMTRLGHGTLKIERDWVTLDDLVAAALKRLANPLEGLELVRDWPDDLPLLFVHPALIEQALVNVLDNAARFSPPGGRLGITAGVDDDALVLRVTDQGPGIPPGERERVFDMFFTGGDGDRGRHGSGLGLAICRGMVGAHGGRIAALANPEGEGTCIEIRLPLEPTDEEAADGD</sequence>
<dbReference type="EMBL" id="JBHSZP010000032">
    <property type="protein sequence ID" value="MFC7091061.1"/>
    <property type="molecule type" value="Genomic_DNA"/>
</dbReference>
<feature type="transmembrane region" description="Helical" evidence="13">
    <location>
        <begin position="176"/>
        <end position="204"/>
    </location>
</feature>
<dbReference type="InterPro" id="IPR052023">
    <property type="entry name" value="Histidine_kinase_KdpD"/>
</dbReference>
<feature type="transmembrane region" description="Helical" evidence="13">
    <location>
        <begin position="150"/>
        <end position="170"/>
    </location>
</feature>
<evidence type="ECO:0000256" key="2">
    <source>
        <dbReference type="ARBA" id="ARBA00004141"/>
    </source>
</evidence>
<dbReference type="GO" id="GO:0005524">
    <property type="term" value="F:ATP binding"/>
    <property type="evidence" value="ECO:0007669"/>
    <property type="project" value="UniProtKB-KW"/>
</dbReference>
<evidence type="ECO:0000256" key="11">
    <source>
        <dbReference type="ARBA" id="ARBA00023012"/>
    </source>
</evidence>
<keyword evidence="12 13" id="KW-0472">Membrane</keyword>
<keyword evidence="9 15" id="KW-0067">ATP-binding</keyword>
<evidence type="ECO:0000256" key="6">
    <source>
        <dbReference type="ARBA" id="ARBA00022692"/>
    </source>
</evidence>
<gene>
    <name evidence="15" type="ORF">ACFQH5_16040</name>
</gene>
<dbReference type="SMART" id="SM00388">
    <property type="entry name" value="HisKA"/>
    <property type="match status" value="1"/>
</dbReference>
<dbReference type="Proteomes" id="UP001596411">
    <property type="component" value="Unassembled WGS sequence"/>
</dbReference>
<dbReference type="PANTHER" id="PTHR45569:SF1">
    <property type="entry name" value="SENSOR PROTEIN KDPD"/>
    <property type="match status" value="1"/>
</dbReference>
<evidence type="ECO:0000256" key="9">
    <source>
        <dbReference type="ARBA" id="ARBA00022840"/>
    </source>
</evidence>
<protein>
    <recommendedName>
        <fullName evidence="3">histidine kinase</fullName>
        <ecNumber evidence="3">2.7.13.3</ecNumber>
    </recommendedName>
</protein>
<evidence type="ECO:0000256" key="13">
    <source>
        <dbReference type="SAM" id="Phobius"/>
    </source>
</evidence>
<evidence type="ECO:0000256" key="10">
    <source>
        <dbReference type="ARBA" id="ARBA00022989"/>
    </source>
</evidence>
<comment type="caution">
    <text evidence="15">The sequence shown here is derived from an EMBL/GenBank/DDBJ whole genome shotgun (WGS) entry which is preliminary data.</text>
</comment>
<accession>A0ABW2F3L6</accession>
<dbReference type="Pfam" id="PF02518">
    <property type="entry name" value="HATPase_c"/>
    <property type="match status" value="1"/>
</dbReference>
<proteinExistence type="predicted"/>
<dbReference type="InterPro" id="IPR036890">
    <property type="entry name" value="HATPase_C_sf"/>
</dbReference>